<accession>A0ABT7NHP8</accession>
<dbReference type="PROSITE" id="PS51257">
    <property type="entry name" value="PROKAR_LIPOPROTEIN"/>
    <property type="match status" value="1"/>
</dbReference>
<sequence>MKKQINSPFILFIILFAVVLTAGSCGRMDDTYVQFLEGGEKIYVAKADSLKLKSGRNRVELSWLLLSDPKVKKYKIYWNQLRDSLENTISKSDDVDTVRVIINNLPEGNQTFQIFTYDDSGNSSVKAEISGRVYGTLYEKSLLNATISKILRKSDDLKIIWNVNQPAGLSITEIKYLDMTNNQRLILNRNFKDTTTLAQFPLKGNFEFRSGFLPDSLALDTFYVDFAEVKTN</sequence>
<dbReference type="Proteomes" id="UP001170954">
    <property type="component" value="Unassembled WGS sequence"/>
</dbReference>
<gene>
    <name evidence="1" type="ORF">HX018_00425</name>
</gene>
<keyword evidence="2" id="KW-1185">Reference proteome</keyword>
<reference evidence="1" key="2">
    <citation type="journal article" date="2022" name="Sci. Total Environ.">
        <title>Prevalence, transmission, and molecular epidemiology of tet(X)-positive bacteria among humans, animals, and environmental niches in China: An epidemiological, and genomic-based study.</title>
        <authorList>
            <person name="Dong N."/>
            <person name="Zeng Y."/>
            <person name="Cai C."/>
            <person name="Sun C."/>
            <person name="Lu J."/>
            <person name="Liu C."/>
            <person name="Zhou H."/>
            <person name="Sun Q."/>
            <person name="Shu L."/>
            <person name="Wang H."/>
            <person name="Wang Y."/>
            <person name="Wang S."/>
            <person name="Wu C."/>
            <person name="Chan E.W."/>
            <person name="Chen G."/>
            <person name="Shen Z."/>
            <person name="Chen S."/>
            <person name="Zhang R."/>
        </authorList>
    </citation>
    <scope>NUCLEOTIDE SEQUENCE</scope>
    <source>
        <strain evidence="1">R1692</strain>
    </source>
</reference>
<evidence type="ECO:0000313" key="1">
    <source>
        <dbReference type="EMBL" id="MDM1046716.1"/>
    </source>
</evidence>
<proteinExistence type="predicted"/>
<dbReference type="Pfam" id="PF16389">
    <property type="entry name" value="DUF4998"/>
    <property type="match status" value="1"/>
</dbReference>
<name>A0ABT7NHP8_9SPHI</name>
<organism evidence="1 2">
    <name type="scientific">Sphingobacterium hotanense</name>
    <dbReference type="NCBI Taxonomy" id="649196"/>
    <lineage>
        <taxon>Bacteria</taxon>
        <taxon>Pseudomonadati</taxon>
        <taxon>Bacteroidota</taxon>
        <taxon>Sphingobacteriia</taxon>
        <taxon>Sphingobacteriales</taxon>
        <taxon>Sphingobacteriaceae</taxon>
        <taxon>Sphingobacterium</taxon>
    </lineage>
</organism>
<dbReference type="EMBL" id="JACAGK010000001">
    <property type="protein sequence ID" value="MDM1046716.1"/>
    <property type="molecule type" value="Genomic_DNA"/>
</dbReference>
<dbReference type="InterPro" id="IPR013783">
    <property type="entry name" value="Ig-like_fold"/>
</dbReference>
<dbReference type="RefSeq" id="WP_286650078.1">
    <property type="nucleotide sequence ID" value="NZ_JACAGK010000001.1"/>
</dbReference>
<reference evidence="1" key="1">
    <citation type="submission" date="2020-06" db="EMBL/GenBank/DDBJ databases">
        <authorList>
            <person name="Dong N."/>
        </authorList>
    </citation>
    <scope>NUCLEOTIDE SEQUENCE</scope>
    <source>
        <strain evidence="1">R1692</strain>
    </source>
</reference>
<dbReference type="Gene3D" id="2.60.40.10">
    <property type="entry name" value="Immunoglobulins"/>
    <property type="match status" value="1"/>
</dbReference>
<comment type="caution">
    <text evidence="1">The sequence shown here is derived from an EMBL/GenBank/DDBJ whole genome shotgun (WGS) entry which is preliminary data.</text>
</comment>
<evidence type="ECO:0000313" key="2">
    <source>
        <dbReference type="Proteomes" id="UP001170954"/>
    </source>
</evidence>
<protein>
    <submittedName>
        <fullName evidence="1">DUF4998 domain-containing protein</fullName>
    </submittedName>
</protein>